<dbReference type="KEGG" id="mgin:FRZ54_10815"/>
<protein>
    <submittedName>
        <fullName evidence="1">Methyltransferase domain-containing protein</fullName>
    </submittedName>
</protein>
<evidence type="ECO:0000313" key="2">
    <source>
        <dbReference type="Proteomes" id="UP000321479"/>
    </source>
</evidence>
<dbReference type="Pfam" id="PF13578">
    <property type="entry name" value="Methyltransf_24"/>
    <property type="match status" value="1"/>
</dbReference>
<dbReference type="GO" id="GO:0032259">
    <property type="term" value="P:methylation"/>
    <property type="evidence" value="ECO:0007669"/>
    <property type="project" value="UniProtKB-KW"/>
</dbReference>
<dbReference type="InterPro" id="IPR029063">
    <property type="entry name" value="SAM-dependent_MTases_sf"/>
</dbReference>
<accession>A0A5B8UVV9</accession>
<keyword evidence="2" id="KW-1185">Reference proteome</keyword>
<keyword evidence="1" id="KW-0489">Methyltransferase</keyword>
<organism evidence="1 2">
    <name type="scientific">Mucilaginibacter ginsenosidivorans</name>
    <dbReference type="NCBI Taxonomy" id="398053"/>
    <lineage>
        <taxon>Bacteria</taxon>
        <taxon>Pseudomonadati</taxon>
        <taxon>Bacteroidota</taxon>
        <taxon>Sphingobacteriia</taxon>
        <taxon>Sphingobacteriales</taxon>
        <taxon>Sphingobacteriaceae</taxon>
        <taxon>Mucilaginibacter</taxon>
    </lineage>
</organism>
<gene>
    <name evidence="1" type="ORF">FRZ54_10815</name>
</gene>
<proteinExistence type="predicted"/>
<sequence length="214" mass="23658">MVSSESFIHHSLFTIDKKIDITVLVEEIHTHPKAYDSIKKATEALGFLQMSEISTCSLLKTLAASKPSGEFLELGTGTGLATAWILDGMDEESTLISLDNDETLLNVAKENLGVDKRLKLICTDGNEWIKANAKMRFSFIFADTWPGKYMMLDETLNMLAPGGFYIIDDMLPQSNWPDGHAEKVTNLLSILDSREDLAVTKMGWASGIVLAVKK</sequence>
<dbReference type="Gene3D" id="3.40.50.150">
    <property type="entry name" value="Vaccinia Virus protein VP39"/>
    <property type="match status" value="1"/>
</dbReference>
<dbReference type="OrthoDB" id="484536at2"/>
<dbReference type="GO" id="GO:0008168">
    <property type="term" value="F:methyltransferase activity"/>
    <property type="evidence" value="ECO:0007669"/>
    <property type="project" value="UniProtKB-KW"/>
</dbReference>
<dbReference type="CDD" id="cd02440">
    <property type="entry name" value="AdoMet_MTases"/>
    <property type="match status" value="1"/>
</dbReference>
<dbReference type="PANTHER" id="PTHR43167:SF1">
    <property type="entry name" value="PUTATIVE (AFU_ORTHOLOGUE AFUA_6G01830)-RELATED"/>
    <property type="match status" value="1"/>
</dbReference>
<dbReference type="AlphaFoldDB" id="A0A5B8UVV9"/>
<dbReference type="SUPFAM" id="SSF53335">
    <property type="entry name" value="S-adenosyl-L-methionine-dependent methyltransferases"/>
    <property type="match status" value="1"/>
</dbReference>
<dbReference type="PANTHER" id="PTHR43167">
    <property type="entry name" value="PUTATIVE (AFU_ORTHOLOGUE AFUA_6G01830)-RELATED"/>
    <property type="match status" value="1"/>
</dbReference>
<evidence type="ECO:0000313" key="1">
    <source>
        <dbReference type="EMBL" id="QEC63049.1"/>
    </source>
</evidence>
<name>A0A5B8UVV9_9SPHI</name>
<dbReference type="Proteomes" id="UP000321479">
    <property type="component" value="Chromosome"/>
</dbReference>
<reference evidence="1 2" key="1">
    <citation type="journal article" date="2017" name="Curr. Microbiol.">
        <title>Mucilaginibacter ginsenosidivorans sp. nov., Isolated from Soil of Ginseng Field.</title>
        <authorList>
            <person name="Kim M.M."/>
            <person name="Siddiqi M.Z."/>
            <person name="Im W.T."/>
        </authorList>
    </citation>
    <scope>NUCLEOTIDE SEQUENCE [LARGE SCALE GENOMIC DNA]</scope>
    <source>
        <strain evidence="1 2">Gsoil 3017</strain>
    </source>
</reference>
<dbReference type="EMBL" id="CP042436">
    <property type="protein sequence ID" value="QEC63049.1"/>
    <property type="molecule type" value="Genomic_DNA"/>
</dbReference>
<keyword evidence="1" id="KW-0808">Transferase</keyword>